<evidence type="ECO:0000256" key="1">
    <source>
        <dbReference type="SAM" id="MobiDB-lite"/>
    </source>
</evidence>
<keyword evidence="5" id="KW-1185">Reference proteome</keyword>
<feature type="compositionally biased region" description="Basic residues" evidence="1">
    <location>
        <begin position="783"/>
        <end position="793"/>
    </location>
</feature>
<accession>A0A168RKS8</accession>
<feature type="compositionally biased region" description="Polar residues" evidence="1">
    <location>
        <begin position="502"/>
        <end position="515"/>
    </location>
</feature>
<evidence type="ECO:0000313" key="5">
    <source>
        <dbReference type="Proteomes" id="UP000078561"/>
    </source>
</evidence>
<feature type="domain" description="Bud22" evidence="2">
    <location>
        <begin position="673"/>
        <end position="855"/>
    </location>
</feature>
<feature type="region of interest" description="Disordered" evidence="1">
    <location>
        <begin position="839"/>
        <end position="858"/>
    </location>
</feature>
<dbReference type="Pfam" id="PF09994">
    <property type="entry name" value="T6SS_Tle1-like_cat"/>
    <property type="match status" value="1"/>
</dbReference>
<feature type="region of interest" description="Disordered" evidence="1">
    <location>
        <begin position="587"/>
        <end position="618"/>
    </location>
</feature>
<feature type="compositionally biased region" description="Low complexity" evidence="1">
    <location>
        <begin position="679"/>
        <end position="697"/>
    </location>
</feature>
<evidence type="ECO:0000313" key="4">
    <source>
        <dbReference type="EMBL" id="SAM07077.1"/>
    </source>
</evidence>
<dbReference type="EMBL" id="LT554703">
    <property type="protein sequence ID" value="SAM07077.1"/>
    <property type="molecule type" value="Genomic_DNA"/>
</dbReference>
<dbReference type="InterPro" id="IPR018712">
    <property type="entry name" value="Tle1-like_cat"/>
</dbReference>
<protein>
    <recommendedName>
        <fullName evidence="6">DUF2235 domain-containing protein</fullName>
    </recommendedName>
</protein>
<dbReference type="Proteomes" id="UP000078561">
    <property type="component" value="Unassembled WGS sequence"/>
</dbReference>
<feature type="compositionally biased region" description="Basic and acidic residues" evidence="1">
    <location>
        <begin position="759"/>
        <end position="782"/>
    </location>
</feature>
<evidence type="ECO:0000259" key="3">
    <source>
        <dbReference type="Pfam" id="PF09994"/>
    </source>
</evidence>
<dbReference type="OrthoDB" id="59699at2759"/>
<dbReference type="InParanoid" id="A0A168RKS8"/>
<name>A0A168RKS8_ABSGL</name>
<reference evidence="4" key="1">
    <citation type="submission" date="2016-04" db="EMBL/GenBank/DDBJ databases">
        <authorList>
            <person name="Evans L.H."/>
            <person name="Alamgir A."/>
            <person name="Owens N."/>
            <person name="Weber N.D."/>
            <person name="Virtaneva K."/>
            <person name="Barbian K."/>
            <person name="Babar A."/>
            <person name="Rosenke K."/>
        </authorList>
    </citation>
    <scope>NUCLEOTIDE SEQUENCE [LARGE SCALE GENOMIC DNA]</scope>
    <source>
        <strain evidence="4">CBS 101.48</strain>
    </source>
</reference>
<evidence type="ECO:0008006" key="6">
    <source>
        <dbReference type="Google" id="ProtNLM"/>
    </source>
</evidence>
<dbReference type="InterPro" id="IPR015158">
    <property type="entry name" value="Bud22_dom"/>
</dbReference>
<dbReference type="PANTHER" id="PTHR33840">
    <property type="match status" value="1"/>
</dbReference>
<organism evidence="4">
    <name type="scientific">Absidia glauca</name>
    <name type="common">Pin mould</name>
    <dbReference type="NCBI Taxonomy" id="4829"/>
    <lineage>
        <taxon>Eukaryota</taxon>
        <taxon>Fungi</taxon>
        <taxon>Fungi incertae sedis</taxon>
        <taxon>Mucoromycota</taxon>
        <taxon>Mucoromycotina</taxon>
        <taxon>Mucoromycetes</taxon>
        <taxon>Mucorales</taxon>
        <taxon>Cunninghamellaceae</taxon>
        <taxon>Absidia</taxon>
    </lineage>
</organism>
<feature type="region of interest" description="Disordered" evidence="1">
    <location>
        <begin position="659"/>
        <end position="818"/>
    </location>
</feature>
<dbReference type="STRING" id="4829.A0A168RKS8"/>
<feature type="domain" description="T6SS Phospholipase effector Tle1-like catalytic" evidence="3">
    <location>
        <begin position="9"/>
        <end position="298"/>
    </location>
</feature>
<proteinExistence type="predicted"/>
<dbReference type="PANTHER" id="PTHR33840:SF1">
    <property type="entry name" value="TLE1 PHOSPHOLIPASE DOMAIN-CONTAINING PROTEIN"/>
    <property type="match status" value="1"/>
</dbReference>
<dbReference type="Pfam" id="PF09073">
    <property type="entry name" value="BUD22"/>
    <property type="match status" value="1"/>
</dbReference>
<gene>
    <name evidence="4" type="primary">ABSGL_12711.1 scaffold 13359</name>
</gene>
<evidence type="ECO:0000259" key="2">
    <source>
        <dbReference type="Pfam" id="PF09073"/>
    </source>
</evidence>
<dbReference type="AlphaFoldDB" id="A0A168RKS8"/>
<sequence>MSDQAVYRRRIILCMDGTWEDPDSHTNVFRWFEHVNMSPHTYKGDQWIQIPGYFKGVGITDGGQEDPLGAMTGLGIDQQILDAYQFLGNTIHDYERDEVWVIGFSRGAYAARSLVGMLYNVGMLAPHQMTPENLQVAYEFYRHRSAKTTPESPEAFSFRKKYGCSNPHIRFLGCFDTVGSLGIPKLPFYLGGSICKFQFHAKVSSGVLQRLFHRRYHFHDTSISPWVQSAFHAIAIHEQREWFQPVLMKYAETPYCEQELVQRWFPGFHQDVGGGVDDDARDANDYLLANKALLWMMTMGEERGMVFTRSINDICQGGKFVCNDSYSSSFIYRLMARKDRLIDPRVFADQGIHAIYEDSRFSYLTKDELACYLSHTLDKYLDYLEARKGSQGPKADRAELELKRKGNATKENLTWKINVLAAKVGEDTHIEQAKVAAFGKKQQTEPIQNDNADQEKLLMELNQVKKKKLEAKLFHLRKEIKTGLKKSKTMETQKQLKKLREAQSSATPITSPSEASTEDVADKVETTPKKGKVYTAQEIERFAKELEIIKNLNVDPLIEKVLNNLIKKNATLKKDDMLSSLLVNSTTPAPTTAATATTTTTSTSNSTDNTEDSTSSTIDDNKHLVANVEARLLGNKALTEPLKKSALEFEMLLLAPEQRKAKRKTITTEQRTSDKRSKPSASTSTSTKPSPSVGSSSLFMESLGGDDQQQGNDGKPKAKPAQGKKDAAPTDWEDPDFEKYYNGGAPEKQNRPGQRQRRMKWEAIHGNKAKHIVEHKGSVSDKRKLKQQSKHRQASSVPGKNDKKRPFNNPREAGTKKIEENIEEFHPSWQAKRQQQEMMAKALSGQGAGNRKIVFEDA</sequence>
<feature type="region of interest" description="Disordered" evidence="1">
    <location>
        <begin position="485"/>
        <end position="528"/>
    </location>
</feature>